<dbReference type="EMBL" id="MFLK01000028">
    <property type="protein sequence ID" value="OGG65893.1"/>
    <property type="molecule type" value="Genomic_DNA"/>
</dbReference>
<dbReference type="STRING" id="1798497.A3D71_00475"/>
<dbReference type="Proteomes" id="UP000177652">
    <property type="component" value="Unassembled WGS sequence"/>
</dbReference>
<gene>
    <name evidence="1" type="ORF">A3D71_00475</name>
</gene>
<name>A0A1F6DWV8_9BACT</name>
<dbReference type="AlphaFoldDB" id="A0A1F6DWV8"/>
<protein>
    <submittedName>
        <fullName evidence="1">Uncharacterized protein</fullName>
    </submittedName>
</protein>
<sequence>MDEMYLYPLRRGGWVISRLVGDRYIVLHQDHALFAAGDGELVLQALGIPATKANLNLYFPYRQGRGRCPTLELMELCNMLDPTNPVFKKQKGEAGV</sequence>
<organism evidence="1 2">
    <name type="scientific">Candidatus Kaiserbacteria bacterium RIFCSPHIGHO2_02_FULL_55_20</name>
    <dbReference type="NCBI Taxonomy" id="1798497"/>
    <lineage>
        <taxon>Bacteria</taxon>
        <taxon>Candidatus Kaiseribacteriota</taxon>
    </lineage>
</organism>
<evidence type="ECO:0000313" key="1">
    <source>
        <dbReference type="EMBL" id="OGG65893.1"/>
    </source>
</evidence>
<proteinExistence type="predicted"/>
<accession>A0A1F6DWV8</accession>
<reference evidence="1 2" key="1">
    <citation type="journal article" date="2016" name="Nat. Commun.">
        <title>Thousands of microbial genomes shed light on interconnected biogeochemical processes in an aquifer system.</title>
        <authorList>
            <person name="Anantharaman K."/>
            <person name="Brown C.T."/>
            <person name="Hug L.A."/>
            <person name="Sharon I."/>
            <person name="Castelle C.J."/>
            <person name="Probst A.J."/>
            <person name="Thomas B.C."/>
            <person name="Singh A."/>
            <person name="Wilkins M.J."/>
            <person name="Karaoz U."/>
            <person name="Brodie E.L."/>
            <person name="Williams K.H."/>
            <person name="Hubbard S.S."/>
            <person name="Banfield J.F."/>
        </authorList>
    </citation>
    <scope>NUCLEOTIDE SEQUENCE [LARGE SCALE GENOMIC DNA]</scope>
</reference>
<comment type="caution">
    <text evidence="1">The sequence shown here is derived from an EMBL/GenBank/DDBJ whole genome shotgun (WGS) entry which is preliminary data.</text>
</comment>
<evidence type="ECO:0000313" key="2">
    <source>
        <dbReference type="Proteomes" id="UP000177652"/>
    </source>
</evidence>